<dbReference type="EMBL" id="JACIFY010000006">
    <property type="protein sequence ID" value="MBB4235524.1"/>
    <property type="molecule type" value="Genomic_DNA"/>
</dbReference>
<dbReference type="Proteomes" id="UP000540909">
    <property type="component" value="Unassembled WGS sequence"/>
</dbReference>
<accession>A0A7W6R2K4</accession>
<gene>
    <name evidence="1" type="ORF">GGD57_002092</name>
</gene>
<protein>
    <submittedName>
        <fullName evidence="1">Uncharacterized protein</fullName>
    </submittedName>
</protein>
<dbReference type="RefSeq" id="WP_281423739.1">
    <property type="nucleotide sequence ID" value="NZ_JACIFY010000006.1"/>
</dbReference>
<comment type="caution">
    <text evidence="1">The sequence shown here is derived from an EMBL/GenBank/DDBJ whole genome shotgun (WGS) entry which is preliminary data.</text>
</comment>
<proteinExistence type="predicted"/>
<organism evidence="1 2">
    <name type="scientific">Rhizobium esperanzae</name>
    <dbReference type="NCBI Taxonomy" id="1967781"/>
    <lineage>
        <taxon>Bacteria</taxon>
        <taxon>Pseudomonadati</taxon>
        <taxon>Pseudomonadota</taxon>
        <taxon>Alphaproteobacteria</taxon>
        <taxon>Hyphomicrobiales</taxon>
        <taxon>Rhizobiaceae</taxon>
        <taxon>Rhizobium/Agrobacterium group</taxon>
        <taxon>Rhizobium</taxon>
    </lineage>
</organism>
<reference evidence="1 2" key="1">
    <citation type="submission" date="2020-08" db="EMBL/GenBank/DDBJ databases">
        <title>Genomic Encyclopedia of Type Strains, Phase IV (KMG-V): Genome sequencing to study the core and pangenomes of soil and plant-associated prokaryotes.</title>
        <authorList>
            <person name="Whitman W."/>
        </authorList>
    </citation>
    <scope>NUCLEOTIDE SEQUENCE [LARGE SCALE GENOMIC DNA]</scope>
    <source>
        <strain evidence="1 2">SEMIA 4089</strain>
    </source>
</reference>
<dbReference type="AlphaFoldDB" id="A0A7W6R2K4"/>
<sequence length="41" mass="4561">MSAIETMAKVCSDRYEQFGATGHAFAIKPLPLVEMAKRCRC</sequence>
<name>A0A7W6R2K4_9HYPH</name>
<evidence type="ECO:0000313" key="1">
    <source>
        <dbReference type="EMBL" id="MBB4235524.1"/>
    </source>
</evidence>
<evidence type="ECO:0000313" key="2">
    <source>
        <dbReference type="Proteomes" id="UP000540909"/>
    </source>
</evidence>